<keyword evidence="6" id="KW-0378">Hydrolase</keyword>
<evidence type="ECO:0000256" key="8">
    <source>
        <dbReference type="ARBA" id="ARBA00023125"/>
    </source>
</evidence>
<dbReference type="AlphaFoldDB" id="A0A520KGK3"/>
<dbReference type="PANTHER" id="PTHR42697:SF1">
    <property type="entry name" value="ENDONUCLEASE 8"/>
    <property type="match status" value="1"/>
</dbReference>
<keyword evidence="11" id="KW-0511">Multifunctional enzyme</keyword>
<evidence type="ECO:0000256" key="1">
    <source>
        <dbReference type="ARBA" id="ARBA00009409"/>
    </source>
</evidence>
<comment type="similarity">
    <text evidence="1">Belongs to the FPG family.</text>
</comment>
<keyword evidence="10" id="KW-0456">Lyase</keyword>
<evidence type="ECO:0000256" key="7">
    <source>
        <dbReference type="ARBA" id="ARBA00022833"/>
    </source>
</evidence>
<keyword evidence="4" id="KW-0227">DNA damage</keyword>
<dbReference type="PROSITE" id="PS51066">
    <property type="entry name" value="ZF_FPG_2"/>
    <property type="match status" value="1"/>
</dbReference>
<dbReference type="PANTHER" id="PTHR42697">
    <property type="entry name" value="ENDONUCLEASE 8"/>
    <property type="match status" value="1"/>
</dbReference>
<evidence type="ECO:0000256" key="2">
    <source>
        <dbReference type="ARBA" id="ARBA00012720"/>
    </source>
</evidence>
<protein>
    <recommendedName>
        <fullName evidence="2">DNA-(apurinic or apyrimidinic site) lyase</fullName>
        <ecNumber evidence="2">4.2.99.18</ecNumber>
    </recommendedName>
</protein>
<reference evidence="16 18" key="2">
    <citation type="journal article" date="2019" name="Nat. Microbiol.">
        <title>Wide diversity of methane and short-chain alkane metabolisms in uncultured archaea.</title>
        <authorList>
            <person name="Borrel G."/>
            <person name="Adam P.S."/>
            <person name="McKay L.J."/>
            <person name="Chen L.X."/>
            <person name="Sierra-Garcia I.N."/>
            <person name="Sieber C.M."/>
            <person name="Letourneur Q."/>
            <person name="Ghozlane A."/>
            <person name="Andersen G.L."/>
            <person name="Li W.J."/>
            <person name="Hallam S.J."/>
            <person name="Muyzer G."/>
            <person name="de Oliveira V.M."/>
            <person name="Inskeep W.P."/>
            <person name="Banfield J.F."/>
            <person name="Gribaldo S."/>
        </authorList>
    </citation>
    <scope>NUCLEOTIDE SEQUENCE [LARGE SCALE GENOMIC DNA]</scope>
    <source>
        <strain evidence="16">Verst-YHS</strain>
    </source>
</reference>
<dbReference type="InterPro" id="IPR015886">
    <property type="entry name" value="H2TH_FPG"/>
</dbReference>
<keyword evidence="9" id="KW-0234">DNA repair</keyword>
<dbReference type="Pfam" id="PF06831">
    <property type="entry name" value="H2TH"/>
    <property type="match status" value="1"/>
</dbReference>
<dbReference type="EMBL" id="QNVI01000022">
    <property type="protein sequence ID" value="TDA39654.1"/>
    <property type="molecule type" value="Genomic_DNA"/>
</dbReference>
<evidence type="ECO:0000259" key="14">
    <source>
        <dbReference type="PROSITE" id="PS51066"/>
    </source>
</evidence>
<dbReference type="EC" id="4.2.99.18" evidence="2"/>
<keyword evidence="3" id="KW-0479">Metal-binding</keyword>
<sequence length="258" mass="29694">MVEGPTAKAYAIKINKEFNGEIVKDIIVKTFRRIHIPINELLGKRFINADSLGKNIILFFNGLAIRLHLMMYGAIHIYNINEDLLKPEKFVRLLLKGCEKKLVVYNAPIVEIDKAEELVNRLKNELGSDPLSNNWDRNKAIENLLKFKDEKIGIALLNQSIIAGIGNILRNEILFRARVNPERTIKSLTIAEIENIVDTCEFLSKEFLKMKIEGKRIGPLLMVYNKYNKNCKVCGNKIIFYMQKPINRKTFVCTNCQK</sequence>
<dbReference type="EMBL" id="RXIH01000009">
    <property type="protein sequence ID" value="RZN57270.1"/>
    <property type="molecule type" value="Genomic_DNA"/>
</dbReference>
<evidence type="ECO:0000313" key="18">
    <source>
        <dbReference type="Proteomes" id="UP000316080"/>
    </source>
</evidence>
<feature type="domain" description="Formamidopyrimidine-DNA glycosylase catalytic" evidence="15">
    <location>
        <begin position="2"/>
        <end position="91"/>
    </location>
</feature>
<dbReference type="SMART" id="SM01232">
    <property type="entry name" value="H2TH"/>
    <property type="match status" value="1"/>
</dbReference>
<name>A0A520KGK3_9CREN</name>
<dbReference type="GO" id="GO:0008270">
    <property type="term" value="F:zinc ion binding"/>
    <property type="evidence" value="ECO:0007669"/>
    <property type="project" value="UniProtKB-KW"/>
</dbReference>
<dbReference type="InterPro" id="IPR012319">
    <property type="entry name" value="FPG_cat"/>
</dbReference>
<reference evidence="17 19" key="1">
    <citation type="journal article" date="2019" name="Nat. Microbiol.">
        <title>Expanding anaerobic alkane metabolism in the domain of Archaea.</title>
        <authorList>
            <person name="Wang Y."/>
            <person name="Wegener G."/>
            <person name="Hou J."/>
            <person name="Wang F."/>
            <person name="Xiao X."/>
        </authorList>
    </citation>
    <scope>NUCLEOTIDE SEQUENCE [LARGE SCALE GENOMIC DNA]</scope>
    <source>
        <strain evidence="17">WYZ-LMO11</strain>
    </source>
</reference>
<dbReference type="GO" id="GO:0006284">
    <property type="term" value="P:base-excision repair"/>
    <property type="evidence" value="ECO:0007669"/>
    <property type="project" value="InterPro"/>
</dbReference>
<dbReference type="SUPFAM" id="SSF81624">
    <property type="entry name" value="N-terminal domain of MutM-like DNA repair proteins"/>
    <property type="match status" value="1"/>
</dbReference>
<dbReference type="GO" id="GO:0003684">
    <property type="term" value="F:damaged DNA binding"/>
    <property type="evidence" value="ECO:0007669"/>
    <property type="project" value="InterPro"/>
</dbReference>
<keyword evidence="7" id="KW-0862">Zinc</keyword>
<dbReference type="InterPro" id="IPR000214">
    <property type="entry name" value="Znf_DNA_glyclase/AP_lyase"/>
</dbReference>
<proteinExistence type="inferred from homology"/>
<keyword evidence="12" id="KW-0326">Glycosidase</keyword>
<evidence type="ECO:0000256" key="6">
    <source>
        <dbReference type="ARBA" id="ARBA00022801"/>
    </source>
</evidence>
<evidence type="ECO:0000256" key="3">
    <source>
        <dbReference type="ARBA" id="ARBA00022723"/>
    </source>
</evidence>
<dbReference type="Gene3D" id="1.10.8.50">
    <property type="match status" value="1"/>
</dbReference>
<dbReference type="Proteomes" id="UP000317265">
    <property type="component" value="Unassembled WGS sequence"/>
</dbReference>
<keyword evidence="5 13" id="KW-0863">Zinc-finger</keyword>
<gene>
    <name evidence="17" type="ORF">DSO09_01985</name>
    <name evidence="16" type="ORF">EF809_01235</name>
</gene>
<accession>A0A520KGK3</accession>
<dbReference type="InterPro" id="IPR035937">
    <property type="entry name" value="FPG_N"/>
</dbReference>
<evidence type="ECO:0000256" key="4">
    <source>
        <dbReference type="ARBA" id="ARBA00022763"/>
    </source>
</evidence>
<evidence type="ECO:0000313" key="16">
    <source>
        <dbReference type="EMBL" id="RZN57270.1"/>
    </source>
</evidence>
<evidence type="ECO:0000313" key="17">
    <source>
        <dbReference type="EMBL" id="TDA39654.1"/>
    </source>
</evidence>
<evidence type="ECO:0000256" key="13">
    <source>
        <dbReference type="PROSITE-ProRule" id="PRU00391"/>
    </source>
</evidence>
<evidence type="ECO:0000256" key="5">
    <source>
        <dbReference type="ARBA" id="ARBA00022771"/>
    </source>
</evidence>
<dbReference type="SUPFAM" id="SSF57716">
    <property type="entry name" value="Glucocorticoid receptor-like (DNA-binding domain)"/>
    <property type="match status" value="1"/>
</dbReference>
<evidence type="ECO:0000259" key="15">
    <source>
        <dbReference type="PROSITE" id="PS51068"/>
    </source>
</evidence>
<comment type="caution">
    <text evidence="16">The sequence shown here is derived from an EMBL/GenBank/DDBJ whole genome shotgun (WGS) entry which is preliminary data.</text>
</comment>
<dbReference type="Pfam" id="PF01149">
    <property type="entry name" value="Fapy_DNA_glyco"/>
    <property type="match status" value="1"/>
</dbReference>
<dbReference type="InterPro" id="IPR010979">
    <property type="entry name" value="Ribosomal_uS13-like_H2TH"/>
</dbReference>
<evidence type="ECO:0000256" key="9">
    <source>
        <dbReference type="ARBA" id="ARBA00023204"/>
    </source>
</evidence>
<evidence type="ECO:0000256" key="10">
    <source>
        <dbReference type="ARBA" id="ARBA00023239"/>
    </source>
</evidence>
<dbReference type="GO" id="GO:0140078">
    <property type="term" value="F:class I DNA-(apurinic or apyrimidinic site) endonuclease activity"/>
    <property type="evidence" value="ECO:0007669"/>
    <property type="project" value="UniProtKB-EC"/>
</dbReference>
<dbReference type="SUPFAM" id="SSF46946">
    <property type="entry name" value="S13-like H2TH domain"/>
    <property type="match status" value="1"/>
</dbReference>
<dbReference type="SMART" id="SM00898">
    <property type="entry name" value="Fapy_DNA_glyco"/>
    <property type="match status" value="1"/>
</dbReference>
<organism evidence="16 18">
    <name type="scientific">Thermoproteota archaeon</name>
    <dbReference type="NCBI Taxonomy" id="2056631"/>
    <lineage>
        <taxon>Archaea</taxon>
        <taxon>Thermoproteota</taxon>
    </lineage>
</organism>
<feature type="domain" description="FPG-type" evidence="14">
    <location>
        <begin position="222"/>
        <end position="258"/>
    </location>
</feature>
<evidence type="ECO:0000256" key="12">
    <source>
        <dbReference type="ARBA" id="ARBA00023295"/>
    </source>
</evidence>
<dbReference type="GO" id="GO:0000703">
    <property type="term" value="F:oxidized pyrimidine nucleobase lesion DNA N-glycosylase activity"/>
    <property type="evidence" value="ECO:0007669"/>
    <property type="project" value="TreeGrafter"/>
</dbReference>
<dbReference type="Proteomes" id="UP000316080">
    <property type="component" value="Unassembled WGS sequence"/>
</dbReference>
<dbReference type="PROSITE" id="PS51068">
    <property type="entry name" value="FPG_CAT"/>
    <property type="match status" value="1"/>
</dbReference>
<evidence type="ECO:0000313" key="19">
    <source>
        <dbReference type="Proteomes" id="UP000317265"/>
    </source>
</evidence>
<keyword evidence="8" id="KW-0238">DNA-binding</keyword>
<dbReference type="Gene3D" id="3.20.190.10">
    <property type="entry name" value="MutM-like, N-terminal"/>
    <property type="match status" value="1"/>
</dbReference>
<evidence type="ECO:0000256" key="11">
    <source>
        <dbReference type="ARBA" id="ARBA00023268"/>
    </source>
</evidence>